<evidence type="ECO:0000259" key="5">
    <source>
        <dbReference type="PROSITE" id="PS51192"/>
    </source>
</evidence>
<reference evidence="8" key="1">
    <citation type="submission" date="2017-01" db="EMBL/GenBank/DDBJ databases">
        <authorList>
            <person name="Wang Y."/>
            <person name="White M."/>
            <person name="Kvist S."/>
            <person name="Moncalvo J.-M."/>
        </authorList>
    </citation>
    <scope>NUCLEOTIDE SEQUENCE [LARGE SCALE GENOMIC DNA]</scope>
    <source>
        <strain evidence="8">ID-206-W2</strain>
    </source>
</reference>
<dbReference type="PROSITE" id="PS51192">
    <property type="entry name" value="HELICASE_ATP_BIND_1"/>
    <property type="match status" value="1"/>
</dbReference>
<dbReference type="Pfam" id="PF00176">
    <property type="entry name" value="SNF2-rel_dom"/>
    <property type="match status" value="2"/>
</dbReference>
<evidence type="ECO:0000256" key="1">
    <source>
        <dbReference type="ARBA" id="ARBA00022741"/>
    </source>
</evidence>
<keyword evidence="8" id="KW-1185">Reference proteome</keyword>
<feature type="region of interest" description="Disordered" evidence="4">
    <location>
        <begin position="489"/>
        <end position="520"/>
    </location>
</feature>
<dbReference type="Gene3D" id="3.40.50.10810">
    <property type="entry name" value="Tandem AAA-ATPase domain"/>
    <property type="match status" value="1"/>
</dbReference>
<accession>A0A1R1YLL6</accession>
<dbReference type="EMBL" id="LSSM01000841">
    <property type="protein sequence ID" value="OMJ27774.1"/>
    <property type="molecule type" value="Genomic_DNA"/>
</dbReference>
<dbReference type="PROSITE" id="PS51194">
    <property type="entry name" value="HELICASE_CTER"/>
    <property type="match status" value="1"/>
</dbReference>
<keyword evidence="3" id="KW-0067">ATP-binding</keyword>
<dbReference type="SMART" id="SM00487">
    <property type="entry name" value="DEXDc"/>
    <property type="match status" value="1"/>
</dbReference>
<organism evidence="7 8">
    <name type="scientific">Smittium culicis</name>
    <dbReference type="NCBI Taxonomy" id="133412"/>
    <lineage>
        <taxon>Eukaryota</taxon>
        <taxon>Fungi</taxon>
        <taxon>Fungi incertae sedis</taxon>
        <taxon>Zoopagomycota</taxon>
        <taxon>Kickxellomycotina</taxon>
        <taxon>Harpellomycetes</taxon>
        <taxon>Harpellales</taxon>
        <taxon>Legeriomycetaceae</taxon>
        <taxon>Smittium</taxon>
    </lineage>
</organism>
<keyword evidence="1" id="KW-0547">Nucleotide-binding</keyword>
<keyword evidence="2" id="KW-0378">Hydrolase</keyword>
<dbReference type="InterPro" id="IPR027417">
    <property type="entry name" value="P-loop_NTPase"/>
</dbReference>
<feature type="domain" description="Helicase C-terminal" evidence="6">
    <location>
        <begin position="727"/>
        <end position="880"/>
    </location>
</feature>
<evidence type="ECO:0000256" key="4">
    <source>
        <dbReference type="SAM" id="MobiDB-lite"/>
    </source>
</evidence>
<feature type="compositionally biased region" description="Polar residues" evidence="4">
    <location>
        <begin position="92"/>
        <end position="107"/>
    </location>
</feature>
<dbReference type="InterPro" id="IPR000330">
    <property type="entry name" value="SNF2_N"/>
</dbReference>
<evidence type="ECO:0000313" key="7">
    <source>
        <dbReference type="EMBL" id="OMJ27774.1"/>
    </source>
</evidence>
<evidence type="ECO:0000256" key="2">
    <source>
        <dbReference type="ARBA" id="ARBA00022801"/>
    </source>
</evidence>
<proteinExistence type="predicted"/>
<dbReference type="GO" id="GO:0004386">
    <property type="term" value="F:helicase activity"/>
    <property type="evidence" value="ECO:0007669"/>
    <property type="project" value="UniProtKB-KW"/>
</dbReference>
<evidence type="ECO:0000256" key="3">
    <source>
        <dbReference type="ARBA" id="ARBA00022840"/>
    </source>
</evidence>
<feature type="domain" description="Helicase ATP-binding" evidence="5">
    <location>
        <begin position="343"/>
        <end position="460"/>
    </location>
</feature>
<dbReference type="InterPro" id="IPR038718">
    <property type="entry name" value="SNF2-like_sf"/>
</dbReference>
<dbReference type="SUPFAM" id="SSF52540">
    <property type="entry name" value="P-loop containing nucleoside triphosphate hydrolases"/>
    <property type="match status" value="2"/>
</dbReference>
<feature type="compositionally biased region" description="Polar residues" evidence="4">
    <location>
        <begin position="504"/>
        <end position="518"/>
    </location>
</feature>
<comment type="caution">
    <text evidence="7">The sequence shown here is derived from an EMBL/GenBank/DDBJ whole genome shotgun (WGS) entry which is preliminary data.</text>
</comment>
<dbReference type="PANTHER" id="PTHR10799">
    <property type="entry name" value="SNF2/RAD54 HELICASE FAMILY"/>
    <property type="match status" value="1"/>
</dbReference>
<dbReference type="InterPro" id="IPR049730">
    <property type="entry name" value="SNF2/RAD54-like_C"/>
</dbReference>
<feature type="compositionally biased region" description="Polar residues" evidence="4">
    <location>
        <begin position="1"/>
        <end position="12"/>
    </location>
</feature>
<dbReference type="CDD" id="cd18793">
    <property type="entry name" value="SF2_C_SNF"/>
    <property type="match status" value="1"/>
</dbReference>
<dbReference type="Proteomes" id="UP000187429">
    <property type="component" value="Unassembled WGS sequence"/>
</dbReference>
<dbReference type="SMART" id="SM00490">
    <property type="entry name" value="HELICc"/>
    <property type="match status" value="1"/>
</dbReference>
<dbReference type="Gene3D" id="3.40.50.300">
    <property type="entry name" value="P-loop containing nucleotide triphosphate hydrolases"/>
    <property type="match status" value="1"/>
</dbReference>
<dbReference type="InterPro" id="IPR001650">
    <property type="entry name" value="Helicase_C-like"/>
</dbReference>
<feature type="region of interest" description="Disordered" evidence="4">
    <location>
        <begin position="1"/>
        <end position="34"/>
    </location>
</feature>
<dbReference type="GO" id="GO:0005524">
    <property type="term" value="F:ATP binding"/>
    <property type="evidence" value="ECO:0007669"/>
    <property type="project" value="InterPro"/>
</dbReference>
<evidence type="ECO:0000313" key="8">
    <source>
        <dbReference type="Proteomes" id="UP000187429"/>
    </source>
</evidence>
<feature type="compositionally biased region" description="Basic and acidic residues" evidence="4">
    <location>
        <begin position="130"/>
        <end position="147"/>
    </location>
</feature>
<feature type="compositionally biased region" description="Basic residues" evidence="4">
    <location>
        <begin position="156"/>
        <end position="165"/>
    </location>
</feature>
<dbReference type="AlphaFoldDB" id="A0A1R1YLL6"/>
<feature type="compositionally biased region" description="Low complexity" evidence="4">
    <location>
        <begin position="119"/>
        <end position="128"/>
    </location>
</feature>
<feature type="region of interest" description="Disordered" evidence="4">
    <location>
        <begin position="92"/>
        <end position="181"/>
    </location>
</feature>
<name>A0A1R1YLL6_9FUNG</name>
<evidence type="ECO:0000259" key="6">
    <source>
        <dbReference type="PROSITE" id="PS51194"/>
    </source>
</evidence>
<dbReference type="OrthoDB" id="5857104at2759"/>
<dbReference type="Pfam" id="PF00271">
    <property type="entry name" value="Helicase_C"/>
    <property type="match status" value="1"/>
</dbReference>
<gene>
    <name evidence="7" type="ORF">AYI69_g2779</name>
</gene>
<protein>
    <submittedName>
        <fullName evidence="7">ATP-dependent helicase fft2</fullName>
    </submittedName>
</protein>
<dbReference type="InterPro" id="IPR014001">
    <property type="entry name" value="Helicase_ATP-bd"/>
</dbReference>
<keyword evidence="7" id="KW-0347">Helicase</keyword>
<dbReference type="GO" id="GO:0016787">
    <property type="term" value="F:hydrolase activity"/>
    <property type="evidence" value="ECO:0007669"/>
    <property type="project" value="UniProtKB-KW"/>
</dbReference>
<sequence>MSSEDLASSNPNFFVLGTPKRNSKQINSSNIENPKIMKSHSDLCDIVLESSPILPPQDLKDSDISDITFKSNSQDGKNRLLSFRENLQIFKSDSNPNSEIQTPSNSQNERKRKLIRGISRPSTENSSESDSEKNSAKDHEKKQKVETDNSSNLTKAKVHPPKRQTKIIIPSSKSKNGHFYQKPKAINVDSDSEGDGDSYLEKASLIDAEEIALKFFNKSKKDQLKAQTGVTEAEAELIIQNRPFRNYEFMELTFRKTKGLRVSIVNQYHDTVIGLAEIDQVINKCFSVSKNLNDSLLDFGLEYSEENGKVSKVDNSLIQQQSININPEYSLKSYQLEGVSWLQCLFNSKASGILADEMGLGKTFQVIAFLTNLKDNNVPGPHLVICPTSTLDNWLREFAKFSPKLKVKCYYGNQDERRRMAYKIEKKGAYFDVLVSTYNVAISNKTDRAMIKRVQFKTLVDRNSTPEQPNRIDLFDEFAGSLQMAFKAKKSAPRKVTPNHPESESQNNDETPETTVPDSLSPIEHQHIKKAQKLLAPFVLRRRKAEVLQDLPKKVEHLVKVTMSDRQLSLYTEILEHHNKMIEQSILDKQKPASPPSLLESIIIEDDDENASKSSLLGHKHIHPEENDNENNDFNFSKSFIGRATDLRKVCNHPLLVRRFYTDSNLKEMANLLLKEQDYSDANYDYVYEDMKCCSDFELNYYCEKYRRLSKFVLPSELLFDSAKVTEIKRVLDESMKAGEKVLVFSQFTSVLDILEKIFKKWDVLYCRLDGNTKANERQEMIEEFNDDNKINVFLLSTKAGGFGINLASANVVVIHDIDVNPHNDKQAEDRAHRVGQTKTVRVIKLVAKDSVEEDILKLANAKLMLDDNITNAHLLEIKK</sequence>